<evidence type="ECO:0008006" key="5">
    <source>
        <dbReference type="Google" id="ProtNLM"/>
    </source>
</evidence>
<evidence type="ECO:0000256" key="1">
    <source>
        <dbReference type="ARBA" id="ARBA00022603"/>
    </source>
</evidence>
<reference evidence="3 4" key="1">
    <citation type="submission" date="2011-12" db="EMBL/GenBank/DDBJ databases">
        <title>The Genome Sequence of Prevotella maculosa OT 289.</title>
        <authorList>
            <consortium name="The Broad Institute Genome Sequencing Platform"/>
            <person name="Earl A."/>
            <person name="Ward D."/>
            <person name="Feldgarden M."/>
            <person name="Gevers D."/>
            <person name="Izard J."/>
            <person name="Blanton J.M."/>
            <person name="Mathney J."/>
            <person name="Tanner A.C."/>
            <person name="Dewhirst F.E."/>
            <person name="Young S.K."/>
            <person name="Zeng Q."/>
            <person name="Gargeya S."/>
            <person name="Fitzgerald M."/>
            <person name="Haas B."/>
            <person name="Abouelleil A."/>
            <person name="Alvarado L."/>
            <person name="Arachchi H.M."/>
            <person name="Berlin A."/>
            <person name="Chapman S.B."/>
            <person name="Gearin G."/>
            <person name="Goldberg J."/>
            <person name="Griggs A."/>
            <person name="Gujja S."/>
            <person name="Hansen M."/>
            <person name="Heiman D."/>
            <person name="Howarth C."/>
            <person name="Larimer J."/>
            <person name="Lui A."/>
            <person name="MacDonald P.J.P."/>
            <person name="McCowen C."/>
            <person name="Montmayeur A."/>
            <person name="Murphy C."/>
            <person name="Neiman D."/>
            <person name="Pearson M."/>
            <person name="Priest M."/>
            <person name="Roberts A."/>
            <person name="Saif S."/>
            <person name="Shea T."/>
            <person name="Sisk P."/>
            <person name="Stolte C."/>
            <person name="Sykes S."/>
            <person name="Wortman J."/>
            <person name="Nusbaum C."/>
            <person name="Birren B."/>
        </authorList>
    </citation>
    <scope>NUCLEOTIDE SEQUENCE [LARGE SCALE GENOMIC DNA]</scope>
    <source>
        <strain evidence="3 4">OT 289</strain>
    </source>
</reference>
<dbReference type="InterPro" id="IPR007213">
    <property type="entry name" value="Ppm1/Ppm2/Tcmp"/>
</dbReference>
<organism evidence="3 4">
    <name type="scientific">Segatella maculosa OT 289</name>
    <dbReference type="NCBI Taxonomy" id="999422"/>
    <lineage>
        <taxon>Bacteria</taxon>
        <taxon>Pseudomonadati</taxon>
        <taxon>Bacteroidota</taxon>
        <taxon>Bacteroidia</taxon>
        <taxon>Bacteroidales</taxon>
        <taxon>Prevotellaceae</taxon>
        <taxon>Segatella</taxon>
    </lineage>
</organism>
<dbReference type="PIRSF" id="PIRSF028177">
    <property type="entry name" value="Polyketide_synth_Omtfrase_TcmP"/>
    <property type="match status" value="1"/>
</dbReference>
<dbReference type="HOGENOM" id="CLU_069348_0_0_10"/>
<proteinExistence type="predicted"/>
<dbReference type="Proteomes" id="UP000003167">
    <property type="component" value="Unassembled WGS sequence"/>
</dbReference>
<keyword evidence="2" id="KW-0808">Transferase</keyword>
<dbReference type="STRING" id="999422.HMPREF9944_00163"/>
<dbReference type="AlphaFoldDB" id="H1HJ19"/>
<accession>H1HJ19</accession>
<dbReference type="PANTHER" id="PTHR43619:SF2">
    <property type="entry name" value="S-ADENOSYL-L-METHIONINE-DEPENDENT METHYLTRANSFERASES SUPERFAMILY PROTEIN"/>
    <property type="match status" value="1"/>
</dbReference>
<dbReference type="GO" id="GO:0032259">
    <property type="term" value="P:methylation"/>
    <property type="evidence" value="ECO:0007669"/>
    <property type="project" value="UniProtKB-KW"/>
</dbReference>
<sequence length="270" mass="31646">METKQLSAIPETMLIPLWAKATETINNGGLLHDETAVEIFQKLDYDFSKFKKATMSQVGCCVRANLIDQETKAFLKQHPDAVVIQLGAGIDARYQRLGMPTVTHWYDLDLKETIDLRRQLIPETEKNTYIALSMFDYQWIDTVKAAGKPVLIIIEGVLMYFEPQLVKDFFITLCNRFDRATILMDMLSYMLVKHNKQHDALKKMDKEAEFKWSVLHTEEMEAWHPKLHLGKEYFMSDYTQGRFPLIARLAYRIPYFYRHGNQRIVRLEIE</sequence>
<dbReference type="PATRIC" id="fig|999422.3.peg.153"/>
<evidence type="ECO:0000256" key="2">
    <source>
        <dbReference type="ARBA" id="ARBA00022679"/>
    </source>
</evidence>
<dbReference type="EMBL" id="AGEK01000010">
    <property type="protein sequence ID" value="EHO74412.1"/>
    <property type="molecule type" value="Genomic_DNA"/>
</dbReference>
<dbReference type="PANTHER" id="PTHR43619">
    <property type="entry name" value="S-ADENOSYL-L-METHIONINE-DEPENDENT METHYLTRANSFERASE YKTD-RELATED"/>
    <property type="match status" value="1"/>
</dbReference>
<dbReference type="OrthoDB" id="9800233at2"/>
<gene>
    <name evidence="3" type="ORF">HMPREF9944_00163</name>
</gene>
<evidence type="ECO:0000313" key="4">
    <source>
        <dbReference type="Proteomes" id="UP000003167"/>
    </source>
</evidence>
<keyword evidence="1" id="KW-0489">Methyltransferase</keyword>
<protein>
    <recommendedName>
        <fullName evidence="5">TIGR00027 family methyltransferase</fullName>
    </recommendedName>
</protein>
<dbReference type="GO" id="GO:0008168">
    <property type="term" value="F:methyltransferase activity"/>
    <property type="evidence" value="ECO:0007669"/>
    <property type="project" value="UniProtKB-KW"/>
</dbReference>
<dbReference type="Gene3D" id="3.40.50.150">
    <property type="entry name" value="Vaccinia Virus protein VP39"/>
    <property type="match status" value="1"/>
</dbReference>
<evidence type="ECO:0000313" key="3">
    <source>
        <dbReference type="EMBL" id="EHO74412.1"/>
    </source>
</evidence>
<dbReference type="InterPro" id="IPR016874">
    <property type="entry name" value="TcmP-like"/>
</dbReference>
<comment type="caution">
    <text evidence="3">The sequence shown here is derived from an EMBL/GenBank/DDBJ whole genome shotgun (WGS) entry which is preliminary data.</text>
</comment>
<dbReference type="SUPFAM" id="SSF53335">
    <property type="entry name" value="S-adenosyl-L-methionine-dependent methyltransferases"/>
    <property type="match status" value="1"/>
</dbReference>
<dbReference type="RefSeq" id="WP_008563758.1">
    <property type="nucleotide sequence ID" value="NZ_JH594500.1"/>
</dbReference>
<name>H1HJ19_9BACT</name>
<dbReference type="InterPro" id="IPR029063">
    <property type="entry name" value="SAM-dependent_MTases_sf"/>
</dbReference>
<dbReference type="Pfam" id="PF04072">
    <property type="entry name" value="LCM"/>
    <property type="match status" value="1"/>
</dbReference>
<keyword evidence="4" id="KW-1185">Reference proteome</keyword>